<feature type="region of interest" description="Disordered" evidence="2">
    <location>
        <begin position="606"/>
        <end position="634"/>
    </location>
</feature>
<dbReference type="SUPFAM" id="SSF53756">
    <property type="entry name" value="UDP-Glycosyltransferase/glycogen phosphorylase"/>
    <property type="match status" value="1"/>
</dbReference>
<dbReference type="Pfam" id="PF03033">
    <property type="entry name" value="Glyco_transf_28"/>
    <property type="match status" value="1"/>
</dbReference>
<protein>
    <submittedName>
        <fullName evidence="5">UDP-Glycosyltransferase/glycogen phosphorylase</fullName>
    </submittedName>
</protein>
<dbReference type="PANTHER" id="PTHR48050">
    <property type="entry name" value="STEROL 3-BETA-GLUCOSYLTRANSFERASE"/>
    <property type="match status" value="1"/>
</dbReference>
<feature type="region of interest" description="Disordered" evidence="2">
    <location>
        <begin position="796"/>
        <end position="817"/>
    </location>
</feature>
<feature type="compositionally biased region" description="Polar residues" evidence="2">
    <location>
        <begin position="616"/>
        <end position="633"/>
    </location>
</feature>
<feature type="domain" description="Glycosyltransferase family 28 N-terminal" evidence="3">
    <location>
        <begin position="77"/>
        <end position="244"/>
    </location>
</feature>
<sequence>MFWEHCKEVQAAEAHVLQDGRVDINLHKIHQGAQEFLRRTAISAAILEKQNALREWQHKSWRHIEQPKATRIPRMNIAIIITGSRGDVQPFIALGQTLQKPPYEHRVRICTHPVFKEFVEDNGLEFHSIGGDPAKLMAYMVKNPGILPSRQSIRAGDIHQRRLEIAEMLEGSWKACTHAGDGVNKIDLSAHAQDEDVLMSLPPPFIADAIIANPPSYAHIHIAEKLAVPLHIMFTMPWSPTGAFPHPLANLDANKVDSRLANILSYRRMDFLTWEGLADLINRFREKTLLRDPITPIWGHDMLPRLRVPFTYCWPEVLIPKPADWGDHISISGYWFLSLGSKFRPDAALQEFLDAGPPPIYIGFGSIVVDDPDAFTQMIFDAVAKTGVRALVSKGWGNVGGANPPPNVYLLGNVPHDWLFPRVSAVVHHGGAGTTAIGIALGKPTVIVPFFGDQPWWAAMIYRAGAGPEAVPFKKLTADLLAENIRKALEPSMQARAKELAVKIEGEDGTKKAAEFFHSTPQMQNLQCFLYPERVAVWRYRKTNIQVSALAAATLVVNGIAKPDQFKLVRHKNWFTTEGAQDPVSGLVGTITTTFTGLVTDLRDFKKDISPPAHTPTDTSPPGKTLTPRTTDPSTRRITKALANLGVSLVGHSLKAPIALFYNVANGFHNAPAVFLSDSTVRVHPQITGLTSGIVRSGQELTQGLYDAVTGLVLQPYTGYKQSSSKGESRATGLAKGLGKGIGGLVLKTGAAVSGLPGYSLKGLERRVERWWRGSDAFQHGEDTVITRAKEHVRSLQSVGENARGDGSRSDSAGMWDESKGAGLEKRILESRVWEGYRQLNESRAMAGSDALEKEICERWDRLMAQL</sequence>
<evidence type="ECO:0000313" key="5">
    <source>
        <dbReference type="EMBL" id="KAF2427854.1"/>
    </source>
</evidence>
<dbReference type="OrthoDB" id="5835829at2759"/>
<evidence type="ECO:0000259" key="3">
    <source>
        <dbReference type="Pfam" id="PF03033"/>
    </source>
</evidence>
<dbReference type="FunFam" id="3.40.50.2000:FF:000009">
    <property type="entry name" value="Sterol 3-beta-glucosyltransferase UGT80A2"/>
    <property type="match status" value="1"/>
</dbReference>
<evidence type="ECO:0000313" key="6">
    <source>
        <dbReference type="Proteomes" id="UP000800235"/>
    </source>
</evidence>
<dbReference type="Pfam" id="PF06722">
    <property type="entry name" value="EryCIII-like_C"/>
    <property type="match status" value="1"/>
</dbReference>
<dbReference type="Proteomes" id="UP000800235">
    <property type="component" value="Unassembled WGS sequence"/>
</dbReference>
<name>A0A9P4NNB1_9PEZI</name>
<evidence type="ECO:0000256" key="2">
    <source>
        <dbReference type="SAM" id="MobiDB-lite"/>
    </source>
</evidence>
<feature type="domain" description="Erythromycin biosynthesis protein CIII-like C-terminal" evidence="4">
    <location>
        <begin position="403"/>
        <end position="501"/>
    </location>
</feature>
<dbReference type="GO" id="GO:0016906">
    <property type="term" value="F:sterol 3-beta-glucosyltransferase activity"/>
    <property type="evidence" value="ECO:0007669"/>
    <property type="project" value="UniProtKB-ARBA"/>
</dbReference>
<dbReference type="InterPro" id="IPR002213">
    <property type="entry name" value="UDP_glucos_trans"/>
</dbReference>
<dbReference type="EMBL" id="MU007057">
    <property type="protein sequence ID" value="KAF2427854.1"/>
    <property type="molecule type" value="Genomic_DNA"/>
</dbReference>
<keyword evidence="6" id="KW-1185">Reference proteome</keyword>
<accession>A0A9P4NNB1</accession>
<proteinExistence type="predicted"/>
<comment type="caution">
    <text evidence="5">The sequence shown here is derived from an EMBL/GenBank/DDBJ whole genome shotgun (WGS) entry which is preliminary data.</text>
</comment>
<gene>
    <name evidence="5" type="ORF">EJ08DRAFT_680797</name>
</gene>
<dbReference type="Gene3D" id="3.40.50.2000">
    <property type="entry name" value="Glycogen Phosphorylase B"/>
    <property type="match status" value="2"/>
</dbReference>
<evidence type="ECO:0000256" key="1">
    <source>
        <dbReference type="ARBA" id="ARBA00022679"/>
    </source>
</evidence>
<dbReference type="InterPro" id="IPR050426">
    <property type="entry name" value="Glycosyltransferase_28"/>
</dbReference>
<dbReference type="InterPro" id="IPR004276">
    <property type="entry name" value="GlycoTrans_28_N"/>
</dbReference>
<dbReference type="PANTHER" id="PTHR48050:SF5">
    <property type="entry name" value="UDP-GLUCOSE,STEROL TRANSFERASE"/>
    <property type="match status" value="1"/>
</dbReference>
<reference evidence="5" key="1">
    <citation type="journal article" date="2020" name="Stud. Mycol.">
        <title>101 Dothideomycetes genomes: a test case for predicting lifestyles and emergence of pathogens.</title>
        <authorList>
            <person name="Haridas S."/>
            <person name="Albert R."/>
            <person name="Binder M."/>
            <person name="Bloem J."/>
            <person name="Labutti K."/>
            <person name="Salamov A."/>
            <person name="Andreopoulos B."/>
            <person name="Baker S."/>
            <person name="Barry K."/>
            <person name="Bills G."/>
            <person name="Bluhm B."/>
            <person name="Cannon C."/>
            <person name="Castanera R."/>
            <person name="Culley D."/>
            <person name="Daum C."/>
            <person name="Ezra D."/>
            <person name="Gonzalez J."/>
            <person name="Henrissat B."/>
            <person name="Kuo A."/>
            <person name="Liang C."/>
            <person name="Lipzen A."/>
            <person name="Lutzoni F."/>
            <person name="Magnuson J."/>
            <person name="Mondo S."/>
            <person name="Nolan M."/>
            <person name="Ohm R."/>
            <person name="Pangilinan J."/>
            <person name="Park H.-J."/>
            <person name="Ramirez L."/>
            <person name="Alfaro M."/>
            <person name="Sun H."/>
            <person name="Tritt A."/>
            <person name="Yoshinaga Y."/>
            <person name="Zwiers L.-H."/>
            <person name="Turgeon B."/>
            <person name="Goodwin S."/>
            <person name="Spatafora J."/>
            <person name="Crous P."/>
            <person name="Grigoriev I."/>
        </authorList>
    </citation>
    <scope>NUCLEOTIDE SEQUENCE</scope>
    <source>
        <strain evidence="5">CBS 130266</strain>
    </source>
</reference>
<organism evidence="5 6">
    <name type="scientific">Tothia fuscella</name>
    <dbReference type="NCBI Taxonomy" id="1048955"/>
    <lineage>
        <taxon>Eukaryota</taxon>
        <taxon>Fungi</taxon>
        <taxon>Dikarya</taxon>
        <taxon>Ascomycota</taxon>
        <taxon>Pezizomycotina</taxon>
        <taxon>Dothideomycetes</taxon>
        <taxon>Pleosporomycetidae</taxon>
        <taxon>Venturiales</taxon>
        <taxon>Cylindrosympodiaceae</taxon>
        <taxon>Tothia</taxon>
    </lineage>
</organism>
<dbReference type="AlphaFoldDB" id="A0A9P4NNB1"/>
<evidence type="ECO:0000259" key="4">
    <source>
        <dbReference type="Pfam" id="PF06722"/>
    </source>
</evidence>
<dbReference type="GO" id="GO:0005975">
    <property type="term" value="P:carbohydrate metabolic process"/>
    <property type="evidence" value="ECO:0007669"/>
    <property type="project" value="InterPro"/>
</dbReference>
<dbReference type="CDD" id="cd03784">
    <property type="entry name" value="GT1_Gtf-like"/>
    <property type="match status" value="1"/>
</dbReference>
<dbReference type="InterPro" id="IPR010610">
    <property type="entry name" value="EryCIII-like_C"/>
</dbReference>
<keyword evidence="1" id="KW-0808">Transferase</keyword>